<feature type="region of interest" description="Disordered" evidence="1">
    <location>
        <begin position="75"/>
        <end position="97"/>
    </location>
</feature>
<dbReference type="GeneID" id="29110733"/>
<proteinExistence type="predicted"/>
<dbReference type="AlphaFoldDB" id="A0A177DK19"/>
<protein>
    <submittedName>
        <fullName evidence="2">Uncharacterized protein</fullName>
    </submittedName>
</protein>
<evidence type="ECO:0000313" key="3">
    <source>
        <dbReference type="Proteomes" id="UP000077248"/>
    </source>
</evidence>
<accession>A0A177DK19</accession>
<evidence type="ECO:0000256" key="1">
    <source>
        <dbReference type="SAM" id="MobiDB-lite"/>
    </source>
</evidence>
<gene>
    <name evidence="2" type="ORF">CC77DRAFT_1020811</name>
</gene>
<organism evidence="2 3">
    <name type="scientific">Alternaria alternata</name>
    <name type="common">Alternaria rot fungus</name>
    <name type="synonym">Torula alternata</name>
    <dbReference type="NCBI Taxonomy" id="5599"/>
    <lineage>
        <taxon>Eukaryota</taxon>
        <taxon>Fungi</taxon>
        <taxon>Dikarya</taxon>
        <taxon>Ascomycota</taxon>
        <taxon>Pezizomycotina</taxon>
        <taxon>Dothideomycetes</taxon>
        <taxon>Pleosporomycetidae</taxon>
        <taxon>Pleosporales</taxon>
        <taxon>Pleosporineae</taxon>
        <taxon>Pleosporaceae</taxon>
        <taxon>Alternaria</taxon>
        <taxon>Alternaria sect. Alternaria</taxon>
        <taxon>Alternaria alternata complex</taxon>
    </lineage>
</organism>
<reference evidence="2 3" key="1">
    <citation type="submission" date="2016-05" db="EMBL/GenBank/DDBJ databases">
        <title>Comparative analysis of secretome profiles of manganese(II)-oxidizing ascomycete fungi.</title>
        <authorList>
            <consortium name="DOE Joint Genome Institute"/>
            <person name="Zeiner C.A."/>
            <person name="Purvine S.O."/>
            <person name="Zink E.M."/>
            <person name="Wu S."/>
            <person name="Pasa-Tolic L."/>
            <person name="Chaput D.L."/>
            <person name="Haridas S."/>
            <person name="Grigoriev I.V."/>
            <person name="Santelli C.M."/>
            <person name="Hansel C.M."/>
        </authorList>
    </citation>
    <scope>NUCLEOTIDE SEQUENCE [LARGE SCALE GENOMIC DNA]</scope>
    <source>
        <strain evidence="2 3">SRC1lrK2f</strain>
    </source>
</reference>
<dbReference type="RefSeq" id="XP_018385715.1">
    <property type="nucleotide sequence ID" value="XM_018525139.1"/>
</dbReference>
<sequence length="181" mass="21006">MITATVRTAGLQVRSFHKTALNSVLTETATRGTNESYLRHHRKHNKVEYSQSPVTPYNTNVRAEWQRHRATEHHQIWPSSPQKHSFHTKLSSQDTPITQSTHAMTFRKDREMHIAARQTSLKAPEEHENPDREFMKTWLGVKREFGYLRSDLLDAVLADGKKAQNQSFMGRLFDSESKTQH</sequence>
<dbReference type="EMBL" id="KV441479">
    <property type="protein sequence ID" value="OAG20294.1"/>
    <property type="molecule type" value="Genomic_DNA"/>
</dbReference>
<dbReference type="VEuPathDB" id="FungiDB:CC77DRAFT_1020811"/>
<evidence type="ECO:0000313" key="2">
    <source>
        <dbReference type="EMBL" id="OAG20294.1"/>
    </source>
</evidence>
<dbReference type="Proteomes" id="UP000077248">
    <property type="component" value="Unassembled WGS sequence"/>
</dbReference>
<feature type="compositionally biased region" description="Polar residues" evidence="1">
    <location>
        <begin position="77"/>
        <end position="97"/>
    </location>
</feature>
<dbReference type="KEGG" id="aalt:CC77DRAFT_1020811"/>
<name>A0A177DK19_ALTAL</name>
<keyword evidence="3" id="KW-1185">Reference proteome</keyword>